<dbReference type="InterPro" id="IPR002747">
    <property type="entry name" value="SAM_OH_AdoTrfase"/>
</dbReference>
<keyword evidence="1" id="KW-0949">S-adenosyl-L-methionine</keyword>
<reference evidence="5" key="1">
    <citation type="submission" date="2018-12" db="EMBL/GenBank/DDBJ databases">
        <authorList>
            <person name="Will S."/>
            <person name="Neumann-Schaal M."/>
            <person name="Henke P."/>
        </authorList>
    </citation>
    <scope>NUCLEOTIDE SEQUENCE</scope>
    <source>
        <strain evidence="5">PCC 7102</strain>
    </source>
</reference>
<dbReference type="Gene3D" id="2.40.30.90">
    <property type="entry name" value="Bacterial fluorinating enzyme like"/>
    <property type="match status" value="1"/>
</dbReference>
<dbReference type="InterPro" id="IPR046469">
    <property type="entry name" value="SAM_HAT_N"/>
</dbReference>
<dbReference type="AlphaFoldDB" id="A0A433UZ46"/>
<evidence type="ECO:0000256" key="2">
    <source>
        <dbReference type="ARBA" id="ARBA00024035"/>
    </source>
</evidence>
<dbReference type="SUPFAM" id="SSF101852">
    <property type="entry name" value="Bacterial fluorinating enzyme, C-terminal domain"/>
    <property type="match status" value="1"/>
</dbReference>
<organism evidence="5 6">
    <name type="scientific">Dulcicalothrix desertica PCC 7102</name>
    <dbReference type="NCBI Taxonomy" id="232991"/>
    <lineage>
        <taxon>Bacteria</taxon>
        <taxon>Bacillati</taxon>
        <taxon>Cyanobacteriota</taxon>
        <taxon>Cyanophyceae</taxon>
        <taxon>Nostocales</taxon>
        <taxon>Calotrichaceae</taxon>
        <taxon>Dulcicalothrix</taxon>
    </lineage>
</organism>
<dbReference type="Pfam" id="PF01887">
    <property type="entry name" value="SAM_HAT_N"/>
    <property type="match status" value="1"/>
</dbReference>
<dbReference type="RefSeq" id="WP_127085925.1">
    <property type="nucleotide sequence ID" value="NZ_RSCL01000027.1"/>
</dbReference>
<reference evidence="5" key="2">
    <citation type="journal article" date="2019" name="Genome Biol. Evol.">
        <title>Day and night: Metabolic profiles and evolutionary relationships of six axenic non-marine cyanobacteria.</title>
        <authorList>
            <person name="Will S.E."/>
            <person name="Henke P."/>
            <person name="Boedeker C."/>
            <person name="Huang S."/>
            <person name="Brinkmann H."/>
            <person name="Rohde M."/>
            <person name="Jarek M."/>
            <person name="Friedl T."/>
            <person name="Seufert S."/>
            <person name="Schumacher M."/>
            <person name="Overmann J."/>
            <person name="Neumann-Schaal M."/>
            <person name="Petersen J."/>
        </authorList>
    </citation>
    <scope>NUCLEOTIDE SEQUENCE [LARGE SCALE GENOMIC DNA]</scope>
    <source>
        <strain evidence="5">PCC 7102</strain>
    </source>
</reference>
<dbReference type="EMBL" id="RSCL01000027">
    <property type="protein sequence ID" value="RUS99154.1"/>
    <property type="molecule type" value="Genomic_DNA"/>
</dbReference>
<dbReference type="InterPro" id="IPR046470">
    <property type="entry name" value="SAM_HAT_C"/>
</dbReference>
<evidence type="ECO:0000256" key="1">
    <source>
        <dbReference type="ARBA" id="ARBA00022691"/>
    </source>
</evidence>
<feature type="domain" description="S-adenosyl-l-methionine hydroxide adenosyltransferase C-terminal" evidence="4">
    <location>
        <begin position="178"/>
        <end position="257"/>
    </location>
</feature>
<evidence type="ECO:0000259" key="3">
    <source>
        <dbReference type="Pfam" id="PF01887"/>
    </source>
</evidence>
<dbReference type="Gene3D" id="3.40.50.10790">
    <property type="entry name" value="S-adenosyl-l-methionine hydroxide adenosyltransferase, N-terminal"/>
    <property type="match status" value="1"/>
</dbReference>
<evidence type="ECO:0000259" key="4">
    <source>
        <dbReference type="Pfam" id="PF20257"/>
    </source>
</evidence>
<sequence length="262" mass="28081">MISPQLLTLLSDFGLSDIYVGVMKGVIARINPEMRVIDLTHQIPPQNIAAARFCLMSACPYFPDGTVHMAVVDPGVGSTRRAVAVEFAHGFLVAPDNGIISGVLSQSRAIRAVELTNPQYWRVPNPSYTFHGRDIFAPCAAHLASGVPIKNLGREIDIDSLVELNLPKCCYITTGAVGCIQYIDIFGNLITNIPGSYVEGKTWHIVVGNLKIKGGATYNSVPIDSAIALVGSEGWVEIAINRGNAQQQLNIQLAQTVEVGAG</sequence>
<gene>
    <name evidence="5" type="ORF">DSM106972_078560</name>
</gene>
<dbReference type="PANTHER" id="PTHR35092">
    <property type="entry name" value="CHLORINASE MJ1651"/>
    <property type="match status" value="1"/>
</dbReference>
<dbReference type="InterPro" id="IPR023227">
    <property type="entry name" value="SAM_OH_AdoTrfase_C_sf"/>
</dbReference>
<keyword evidence="6" id="KW-1185">Reference proteome</keyword>
<dbReference type="SUPFAM" id="SSF102522">
    <property type="entry name" value="Bacterial fluorinating enzyme, N-terminal domain"/>
    <property type="match status" value="1"/>
</dbReference>
<evidence type="ECO:0000313" key="5">
    <source>
        <dbReference type="EMBL" id="RUS99154.1"/>
    </source>
</evidence>
<dbReference type="OrthoDB" id="9792195at2"/>
<comment type="similarity">
    <text evidence="2">Belongs to the SAM hydrolase / SAM-dependent halogenase family.</text>
</comment>
<proteinExistence type="inferred from homology"/>
<protein>
    <recommendedName>
        <fullName evidence="7">SAM-dependent chlorinase/fluorinase</fullName>
    </recommendedName>
</protein>
<name>A0A433UZ46_9CYAN</name>
<dbReference type="InterPro" id="IPR023228">
    <property type="entry name" value="SAM_OH_AdoTrfase_N_sf"/>
</dbReference>
<comment type="caution">
    <text evidence="5">The sequence shown here is derived from an EMBL/GenBank/DDBJ whole genome shotgun (WGS) entry which is preliminary data.</text>
</comment>
<evidence type="ECO:0000313" key="6">
    <source>
        <dbReference type="Proteomes" id="UP000271624"/>
    </source>
</evidence>
<dbReference type="PIRSF" id="PIRSF006779">
    <property type="entry name" value="UCP006779"/>
    <property type="match status" value="1"/>
</dbReference>
<dbReference type="Proteomes" id="UP000271624">
    <property type="component" value="Unassembled WGS sequence"/>
</dbReference>
<accession>A0A433UZ46</accession>
<feature type="domain" description="S-adenosyl-l-methionine hydroxide adenosyltransferase N-terminal" evidence="3">
    <location>
        <begin position="7"/>
        <end position="153"/>
    </location>
</feature>
<dbReference type="Pfam" id="PF20257">
    <property type="entry name" value="SAM_HAT_C"/>
    <property type="match status" value="1"/>
</dbReference>
<dbReference type="PANTHER" id="PTHR35092:SF1">
    <property type="entry name" value="CHLORINASE MJ1651"/>
    <property type="match status" value="1"/>
</dbReference>
<evidence type="ECO:0008006" key="7">
    <source>
        <dbReference type="Google" id="ProtNLM"/>
    </source>
</evidence>